<reference evidence="1 2" key="1">
    <citation type="journal article" date="2022" name="Plant J.">
        <title>Chromosome-level genome of Camellia lanceoleosa provides a valuable resource for understanding genome evolution and self-incompatibility.</title>
        <authorList>
            <person name="Gong W."/>
            <person name="Xiao S."/>
            <person name="Wang L."/>
            <person name="Liao Z."/>
            <person name="Chang Y."/>
            <person name="Mo W."/>
            <person name="Hu G."/>
            <person name="Li W."/>
            <person name="Zhao G."/>
            <person name="Zhu H."/>
            <person name="Hu X."/>
            <person name="Ji K."/>
            <person name="Xiang X."/>
            <person name="Song Q."/>
            <person name="Yuan D."/>
            <person name="Jin S."/>
            <person name="Zhang L."/>
        </authorList>
    </citation>
    <scope>NUCLEOTIDE SEQUENCE [LARGE SCALE GENOMIC DNA]</scope>
    <source>
        <strain evidence="1">SQ_2022a</strain>
    </source>
</reference>
<sequence length="242" mass="27604">MLEASISKTTLTTPLNIVGHREEDKGRFAKEIESGRVELQSYSDESSLVWEAESKSSQTSFGSAAKTKHGEVERKKGTPWTEEEHSQKVRHGRNVKQRESYNRQHWSQTVMSAIAVSVCFGDACWSGFFFLVFWGCLDPSFCAGWFKSLLEGQFLLVPLLVPFKSDLDSSFITLEKYKEQLMVILEYVSRIEEEIKKLKSMVEEEETKLDSSALMVVTECCTEKEKESGRKWQTTASGNRRS</sequence>
<dbReference type="EMBL" id="CM045771">
    <property type="protein sequence ID" value="KAI7990012.1"/>
    <property type="molecule type" value="Genomic_DNA"/>
</dbReference>
<name>A0ACC0FMJ9_9ERIC</name>
<protein>
    <submittedName>
        <fullName evidence="1">Uncharacterized protein</fullName>
    </submittedName>
</protein>
<evidence type="ECO:0000313" key="1">
    <source>
        <dbReference type="EMBL" id="KAI7990012.1"/>
    </source>
</evidence>
<keyword evidence="2" id="KW-1185">Reference proteome</keyword>
<dbReference type="Proteomes" id="UP001060215">
    <property type="component" value="Chromosome 14"/>
</dbReference>
<gene>
    <name evidence="1" type="ORF">LOK49_LG13G01211</name>
</gene>
<proteinExistence type="predicted"/>
<accession>A0ACC0FMJ9</accession>
<organism evidence="1 2">
    <name type="scientific">Camellia lanceoleosa</name>
    <dbReference type="NCBI Taxonomy" id="1840588"/>
    <lineage>
        <taxon>Eukaryota</taxon>
        <taxon>Viridiplantae</taxon>
        <taxon>Streptophyta</taxon>
        <taxon>Embryophyta</taxon>
        <taxon>Tracheophyta</taxon>
        <taxon>Spermatophyta</taxon>
        <taxon>Magnoliopsida</taxon>
        <taxon>eudicotyledons</taxon>
        <taxon>Gunneridae</taxon>
        <taxon>Pentapetalae</taxon>
        <taxon>asterids</taxon>
        <taxon>Ericales</taxon>
        <taxon>Theaceae</taxon>
        <taxon>Camellia</taxon>
    </lineage>
</organism>
<evidence type="ECO:0000313" key="2">
    <source>
        <dbReference type="Proteomes" id="UP001060215"/>
    </source>
</evidence>
<comment type="caution">
    <text evidence="1">The sequence shown here is derived from an EMBL/GenBank/DDBJ whole genome shotgun (WGS) entry which is preliminary data.</text>
</comment>